<dbReference type="CDD" id="cd16387">
    <property type="entry name" value="ParB_N_Srx"/>
    <property type="match status" value="1"/>
</dbReference>
<dbReference type="AlphaFoldDB" id="A0A372NM27"/>
<organism evidence="2 3">
    <name type="scientific">Mucilaginibacter conchicola</name>
    <dbReference type="NCBI Taxonomy" id="2303333"/>
    <lineage>
        <taxon>Bacteria</taxon>
        <taxon>Pseudomonadati</taxon>
        <taxon>Bacteroidota</taxon>
        <taxon>Sphingobacteriia</taxon>
        <taxon>Sphingobacteriales</taxon>
        <taxon>Sphingobacteriaceae</taxon>
        <taxon>Mucilaginibacter</taxon>
    </lineage>
</organism>
<accession>A0A372NM27</accession>
<dbReference type="PANTHER" id="PTHR35149">
    <property type="entry name" value="SLL5132 PROTEIN"/>
    <property type="match status" value="1"/>
</dbReference>
<dbReference type="Proteomes" id="UP000264217">
    <property type="component" value="Unassembled WGS sequence"/>
</dbReference>
<reference evidence="2 3" key="1">
    <citation type="submission" date="2018-08" db="EMBL/GenBank/DDBJ databases">
        <title>Mucilaginibacter sp. MYSH2.</title>
        <authorList>
            <person name="Seo T."/>
        </authorList>
    </citation>
    <scope>NUCLEOTIDE SEQUENCE [LARGE SCALE GENOMIC DNA]</scope>
    <source>
        <strain evidence="2 3">MYSH2</strain>
    </source>
</reference>
<evidence type="ECO:0000259" key="1">
    <source>
        <dbReference type="Pfam" id="PF03235"/>
    </source>
</evidence>
<dbReference type="EMBL" id="QWDC01000006">
    <property type="protein sequence ID" value="RFZ90012.1"/>
    <property type="molecule type" value="Genomic_DNA"/>
</dbReference>
<comment type="caution">
    <text evidence="2">The sequence shown here is derived from an EMBL/GenBank/DDBJ whole genome shotgun (WGS) entry which is preliminary data.</text>
</comment>
<dbReference type="RefSeq" id="WP_117394196.1">
    <property type="nucleotide sequence ID" value="NZ_QWDC01000006.1"/>
</dbReference>
<proteinExistence type="predicted"/>
<name>A0A372NM27_9SPHI</name>
<keyword evidence="3" id="KW-1185">Reference proteome</keyword>
<sequence length="614" mass="72059">MTNILETLPVGVLLRQENNAPKYRFLIPSYQRGYRWDDEQVEDLLNDIYEFIYTKKTLKDKYCLQPVVVKKLADGRYEVLDGQQRLTTIFLLLTRLKQNNDEIDLFSLAYETRPNSATFLQNLDLVLNKDNPDYYYMSNAFITINEWLKKAKEKKANINTKIFDAIVESIEFIWYEITESVDAIDVFTRINVGKIPLTNAELVKAVFLSKNNLSLGFISESADDKDYTKILSLKQNAIALEWDQMEKALQEPQLWGFIYNGNEKFETRIDYLLNLYTGTTFSEKHPYASFKYFYDRVKEIRADEEAASKYTDTSFIERQWSNLKELFDILLEWYHDKTYNHLIGFLIAENADISKLIADFKRNKKSDFLSLLKRHIKGKINCTDISILRYGSHNAKLNQILLLHNVINSLEVKDANVYFPFHKFKGKAWTLEHVFAQNSDELREEDYEAWLQDHLPYFQSKQNDELAKDITLCISDLLAAGSKKIEREDFQSCFIKIRDYIQKVIQTLDANDSEVIEERTEETAGEYEWMNDDHSIANLALLDGSINSAIKNSLFDIKRRMILERDKAGLFVPTETKMVFLKYYTKTPAHLAYWTFKDRKAYVENINRSLTYLT</sequence>
<gene>
    <name evidence="2" type="ORF">D0C36_23580</name>
</gene>
<evidence type="ECO:0000313" key="3">
    <source>
        <dbReference type="Proteomes" id="UP000264217"/>
    </source>
</evidence>
<dbReference type="Pfam" id="PF03235">
    <property type="entry name" value="GmrSD_N"/>
    <property type="match status" value="1"/>
</dbReference>
<feature type="domain" description="GmrSD restriction endonucleases N-terminal" evidence="1">
    <location>
        <begin position="17"/>
        <end position="207"/>
    </location>
</feature>
<dbReference type="InterPro" id="IPR004919">
    <property type="entry name" value="GmrSD_N"/>
</dbReference>
<dbReference type="PANTHER" id="PTHR35149:SF1">
    <property type="entry name" value="DUF5655 DOMAIN-CONTAINING PROTEIN"/>
    <property type="match status" value="1"/>
</dbReference>
<protein>
    <submittedName>
        <fullName evidence="2">DUF262 domain-containing protein</fullName>
    </submittedName>
</protein>
<dbReference type="OrthoDB" id="9798761at2"/>
<evidence type="ECO:0000313" key="2">
    <source>
        <dbReference type="EMBL" id="RFZ90012.1"/>
    </source>
</evidence>